<keyword evidence="5 9" id="KW-0812">Transmembrane</keyword>
<feature type="transmembrane region" description="Helical" evidence="9">
    <location>
        <begin position="123"/>
        <end position="141"/>
    </location>
</feature>
<dbReference type="Pfam" id="PF04143">
    <property type="entry name" value="Sulf_transp"/>
    <property type="match status" value="1"/>
</dbReference>
<keyword evidence="3" id="KW-1003">Cell membrane</keyword>
<protein>
    <submittedName>
        <fullName evidence="10">Uncharacterized protein</fullName>
    </submittedName>
</protein>
<dbReference type="RefSeq" id="WP_245968817.1">
    <property type="nucleotide sequence ID" value="NZ_RKQL01000004.1"/>
</dbReference>
<sequence length="180" mass="18483">MTTATMTSHAPSTRAVRPFWPPLLAGVFLGLVLLVTFLWTGHGLGATGFTTRLAAWLGLQVAPAATQANAYLGPIAESGQPLNNWITWQVIGVFIGALASAFMAGRFRVQLDGARSIGTGPRILTALLGGMLAGFGARVSAGCTSGLGLSGAATLGVAAFVFLGTFFVSGLIVHRLVRGV</sequence>
<evidence type="ECO:0000256" key="3">
    <source>
        <dbReference type="ARBA" id="ARBA00022475"/>
    </source>
</evidence>
<feature type="transmembrane region" description="Helical" evidence="9">
    <location>
        <begin position="85"/>
        <end position="103"/>
    </location>
</feature>
<dbReference type="InterPro" id="IPR007272">
    <property type="entry name" value="Sulf_transp_TsuA/YedE"/>
</dbReference>
<accession>A0A3N4UHK9</accession>
<dbReference type="AlphaFoldDB" id="A0A3N4UHK9"/>
<organism evidence="10 11">
    <name type="scientific">Tibeticola sediminis</name>
    <dbReference type="NCBI Taxonomy" id="1917811"/>
    <lineage>
        <taxon>Bacteria</taxon>
        <taxon>Pseudomonadati</taxon>
        <taxon>Pseudomonadota</taxon>
        <taxon>Betaproteobacteria</taxon>
        <taxon>Burkholderiales</taxon>
        <taxon>Comamonadaceae</taxon>
        <taxon>Tibeticola</taxon>
    </lineage>
</organism>
<keyword evidence="2" id="KW-0813">Transport</keyword>
<name>A0A3N4UHK9_9BURK</name>
<dbReference type="EMBL" id="RKQL01000004">
    <property type="protein sequence ID" value="RPE66689.1"/>
    <property type="molecule type" value="Genomic_DNA"/>
</dbReference>
<evidence type="ECO:0000256" key="4">
    <source>
        <dbReference type="ARBA" id="ARBA00022519"/>
    </source>
</evidence>
<comment type="caution">
    <text evidence="10">The sequence shown here is derived from an EMBL/GenBank/DDBJ whole genome shotgun (WGS) entry which is preliminary data.</text>
</comment>
<keyword evidence="11" id="KW-1185">Reference proteome</keyword>
<feature type="transmembrane region" description="Helical" evidence="9">
    <location>
        <begin position="147"/>
        <end position="173"/>
    </location>
</feature>
<dbReference type="PANTHER" id="PTHR30574:SF1">
    <property type="entry name" value="SULPHUR TRANSPORT DOMAIN-CONTAINING PROTEIN"/>
    <property type="match status" value="1"/>
</dbReference>
<keyword evidence="7 9" id="KW-0472">Membrane</keyword>
<keyword evidence="4" id="KW-0997">Cell inner membrane</keyword>
<evidence type="ECO:0000256" key="9">
    <source>
        <dbReference type="SAM" id="Phobius"/>
    </source>
</evidence>
<evidence type="ECO:0000256" key="5">
    <source>
        <dbReference type="ARBA" id="ARBA00022692"/>
    </source>
</evidence>
<gene>
    <name evidence="10" type="ORF">EDC62_1761</name>
</gene>
<comment type="subcellular location">
    <subcellularLocation>
        <location evidence="1">Cell inner membrane</location>
        <topology evidence="1">Multi-pass membrane protein</topology>
    </subcellularLocation>
</comment>
<evidence type="ECO:0000256" key="8">
    <source>
        <dbReference type="ARBA" id="ARBA00035655"/>
    </source>
</evidence>
<dbReference type="PANTHER" id="PTHR30574">
    <property type="entry name" value="INNER MEMBRANE PROTEIN YEDE"/>
    <property type="match status" value="1"/>
</dbReference>
<evidence type="ECO:0000256" key="2">
    <source>
        <dbReference type="ARBA" id="ARBA00022448"/>
    </source>
</evidence>
<feature type="transmembrane region" description="Helical" evidence="9">
    <location>
        <begin position="20"/>
        <end position="41"/>
    </location>
</feature>
<evidence type="ECO:0000256" key="6">
    <source>
        <dbReference type="ARBA" id="ARBA00022989"/>
    </source>
</evidence>
<proteinExistence type="inferred from homology"/>
<evidence type="ECO:0000313" key="11">
    <source>
        <dbReference type="Proteomes" id="UP000272193"/>
    </source>
</evidence>
<keyword evidence="6 9" id="KW-1133">Transmembrane helix</keyword>
<comment type="similarity">
    <text evidence="8">Belongs to the TsuA/YedE (TC 9.B.102) family.</text>
</comment>
<dbReference type="Proteomes" id="UP000272193">
    <property type="component" value="Unassembled WGS sequence"/>
</dbReference>
<evidence type="ECO:0000256" key="1">
    <source>
        <dbReference type="ARBA" id="ARBA00004429"/>
    </source>
</evidence>
<evidence type="ECO:0000256" key="7">
    <source>
        <dbReference type="ARBA" id="ARBA00023136"/>
    </source>
</evidence>
<reference evidence="10 11" key="1">
    <citation type="submission" date="2018-11" db="EMBL/GenBank/DDBJ databases">
        <title>Genomic Encyclopedia of Type Strains, Phase IV (KMG-IV): sequencing the most valuable type-strain genomes for metagenomic binning, comparative biology and taxonomic classification.</title>
        <authorList>
            <person name="Goeker M."/>
        </authorList>
    </citation>
    <scope>NUCLEOTIDE SEQUENCE [LARGE SCALE GENOMIC DNA]</scope>
    <source>
        <strain evidence="10 11">DSM 101684</strain>
    </source>
</reference>
<dbReference type="GO" id="GO:0005886">
    <property type="term" value="C:plasma membrane"/>
    <property type="evidence" value="ECO:0007669"/>
    <property type="project" value="UniProtKB-SubCell"/>
</dbReference>
<evidence type="ECO:0000313" key="10">
    <source>
        <dbReference type="EMBL" id="RPE66689.1"/>
    </source>
</evidence>